<proteinExistence type="predicted"/>
<feature type="compositionally biased region" description="Polar residues" evidence="1">
    <location>
        <begin position="205"/>
        <end position="214"/>
    </location>
</feature>
<feature type="region of interest" description="Disordered" evidence="1">
    <location>
        <begin position="181"/>
        <end position="238"/>
    </location>
</feature>
<name>A0A6A5S2H3_9PLEO</name>
<dbReference type="Proteomes" id="UP000800082">
    <property type="component" value="Unassembled WGS sequence"/>
</dbReference>
<sequence>MSSPAPSNNTKYYSAHRGPVFGADGKFDHFARQCDPIHLQNGYWKFSTNDDDRRAFLRGMSGPEDVLKAQDAGDSDYDDIMLRWVPGELDESNKLLVGTAAAHLQTICNERKLLGKTLSFRGAVPLYPLCTDPRLFQYRVARYGIQKGLLPNNLLAPTSPPPGISTSQTKSPRTALLVTSTPISSHSHLTRRSSPTVVTPARRPSSPSIQSETARPSCLEPAAAVPSSDHAQVRSSPFVADREHVGTNARSGSVEQLQTSLVTKQHYRNSSPLDPQVIHEDVASTPAVDLTDNPAMYRSEERSLDENDDKDDSEVCYTHDNDVAADDATDNVGHLSLAASTHADLFRAQMAALPCIDCGCLGAHASDCWINEATLSLKPGDELTTAELKRLADDVERFDPGPWATHYGPQQELVEDIGTHFKGIAEAIRNLDTTADDLELQGLEDRFTVLLWAFKSVGKVQVLESYSEQTDFEMLDM</sequence>
<keyword evidence="3" id="KW-1185">Reference proteome</keyword>
<evidence type="ECO:0000313" key="2">
    <source>
        <dbReference type="EMBL" id="KAF1933624.1"/>
    </source>
</evidence>
<dbReference type="GeneID" id="54344213"/>
<organism evidence="2 3">
    <name type="scientific">Didymella exigua CBS 183.55</name>
    <dbReference type="NCBI Taxonomy" id="1150837"/>
    <lineage>
        <taxon>Eukaryota</taxon>
        <taxon>Fungi</taxon>
        <taxon>Dikarya</taxon>
        <taxon>Ascomycota</taxon>
        <taxon>Pezizomycotina</taxon>
        <taxon>Dothideomycetes</taxon>
        <taxon>Pleosporomycetidae</taxon>
        <taxon>Pleosporales</taxon>
        <taxon>Pleosporineae</taxon>
        <taxon>Didymellaceae</taxon>
        <taxon>Didymella</taxon>
    </lineage>
</organism>
<gene>
    <name evidence="2" type="ORF">M421DRAFT_1008</name>
</gene>
<accession>A0A6A5S2H3</accession>
<feature type="compositionally biased region" description="Polar residues" evidence="1">
    <location>
        <begin position="181"/>
        <end position="197"/>
    </location>
</feature>
<dbReference type="EMBL" id="ML978957">
    <property type="protein sequence ID" value="KAF1933624.1"/>
    <property type="molecule type" value="Genomic_DNA"/>
</dbReference>
<evidence type="ECO:0000256" key="1">
    <source>
        <dbReference type="SAM" id="MobiDB-lite"/>
    </source>
</evidence>
<reference evidence="2" key="1">
    <citation type="journal article" date="2020" name="Stud. Mycol.">
        <title>101 Dothideomycetes genomes: a test case for predicting lifestyles and emergence of pathogens.</title>
        <authorList>
            <person name="Haridas S."/>
            <person name="Albert R."/>
            <person name="Binder M."/>
            <person name="Bloem J."/>
            <person name="Labutti K."/>
            <person name="Salamov A."/>
            <person name="Andreopoulos B."/>
            <person name="Baker S."/>
            <person name="Barry K."/>
            <person name="Bills G."/>
            <person name="Bluhm B."/>
            <person name="Cannon C."/>
            <person name="Castanera R."/>
            <person name="Culley D."/>
            <person name="Daum C."/>
            <person name="Ezra D."/>
            <person name="Gonzalez J."/>
            <person name="Henrissat B."/>
            <person name="Kuo A."/>
            <person name="Liang C."/>
            <person name="Lipzen A."/>
            <person name="Lutzoni F."/>
            <person name="Magnuson J."/>
            <person name="Mondo S."/>
            <person name="Nolan M."/>
            <person name="Ohm R."/>
            <person name="Pangilinan J."/>
            <person name="Park H.-J."/>
            <person name="Ramirez L."/>
            <person name="Alfaro M."/>
            <person name="Sun H."/>
            <person name="Tritt A."/>
            <person name="Yoshinaga Y."/>
            <person name="Zwiers L.-H."/>
            <person name="Turgeon B."/>
            <person name="Goodwin S."/>
            <person name="Spatafora J."/>
            <person name="Crous P."/>
            <person name="Grigoriev I."/>
        </authorList>
    </citation>
    <scope>NUCLEOTIDE SEQUENCE</scope>
    <source>
        <strain evidence="2">CBS 183.55</strain>
    </source>
</reference>
<dbReference type="RefSeq" id="XP_033453872.1">
    <property type="nucleotide sequence ID" value="XM_033586567.1"/>
</dbReference>
<dbReference type="AlphaFoldDB" id="A0A6A5S2H3"/>
<protein>
    <submittedName>
        <fullName evidence="2">Uncharacterized protein</fullName>
    </submittedName>
</protein>
<dbReference type="OrthoDB" id="445357at2759"/>
<evidence type="ECO:0000313" key="3">
    <source>
        <dbReference type="Proteomes" id="UP000800082"/>
    </source>
</evidence>